<dbReference type="STRING" id="287986.DV20_25875"/>
<comment type="caution">
    <text evidence="1">The sequence shown here is derived from an EMBL/GenBank/DDBJ whole genome shotgun (WGS) entry which is preliminary data.</text>
</comment>
<sequence length="184" mass="20734">MNAFARAMTEEIWQDIVAELPGTPEEIRRIRLQLADHGWCDLFIGVVRVLEKFGKAFDEIPDRAKNIIVKTIRRSSRGDKRPALTKFVVNLVVDKAWAAFNAALIAHSPIFGVLTNEELLRNLRMIALFICPAPERHEEVRKHALEPLTDDVQGYVSDAAKEWLAKQFGLRPAGEIPAARETPA</sequence>
<dbReference type="eggNOG" id="ENOG502ZSSJ">
    <property type="taxonomic scope" value="Bacteria"/>
</dbReference>
<dbReference type="EMBL" id="JMQI01000054">
    <property type="protein sequence ID" value="KDN19408.1"/>
    <property type="molecule type" value="Genomic_DNA"/>
</dbReference>
<organism evidence="1 2">
    <name type="scientific">Amycolatopsis rifamycinica</name>
    <dbReference type="NCBI Taxonomy" id="287986"/>
    <lineage>
        <taxon>Bacteria</taxon>
        <taxon>Bacillati</taxon>
        <taxon>Actinomycetota</taxon>
        <taxon>Actinomycetes</taxon>
        <taxon>Pseudonocardiales</taxon>
        <taxon>Pseudonocardiaceae</taxon>
        <taxon>Amycolatopsis</taxon>
    </lineage>
</organism>
<protein>
    <submittedName>
        <fullName evidence="1">Uncharacterized protein</fullName>
    </submittedName>
</protein>
<evidence type="ECO:0000313" key="1">
    <source>
        <dbReference type="EMBL" id="KDN19408.1"/>
    </source>
</evidence>
<keyword evidence="2" id="KW-1185">Reference proteome</keyword>
<evidence type="ECO:0000313" key="2">
    <source>
        <dbReference type="Proteomes" id="UP000027345"/>
    </source>
</evidence>
<accession>A0A066U5A6</accession>
<reference evidence="1 2" key="1">
    <citation type="submission" date="2014-05" db="EMBL/GenBank/DDBJ databases">
        <title>Draft genome sequence of Amycolatopsis rifamycinica DSM 46095.</title>
        <authorList>
            <person name="Lal R."/>
            <person name="Saxena A."/>
            <person name="Kumari R."/>
            <person name="Mukherjee U."/>
            <person name="Singh P."/>
            <person name="Sangwan N."/>
            <person name="Mahato N.K."/>
        </authorList>
    </citation>
    <scope>NUCLEOTIDE SEQUENCE [LARGE SCALE GENOMIC DNA]</scope>
    <source>
        <strain evidence="1 2">DSM 46095</strain>
    </source>
</reference>
<name>A0A066U5A6_9PSEU</name>
<dbReference type="AlphaFoldDB" id="A0A066U5A6"/>
<proteinExistence type="predicted"/>
<dbReference type="Proteomes" id="UP000027345">
    <property type="component" value="Unassembled WGS sequence"/>
</dbReference>
<gene>
    <name evidence="1" type="ORF">DV20_25875</name>
</gene>